<feature type="transmembrane region" description="Helical" evidence="2">
    <location>
        <begin position="44"/>
        <end position="61"/>
    </location>
</feature>
<keyword evidence="4" id="KW-1185">Reference proteome</keyword>
<reference evidence="3" key="1">
    <citation type="submission" date="2020-12" db="EMBL/GenBank/DDBJ databases">
        <title>Clostridium thailandense sp. nov., a novel acetogenic bacterium isolated from peat land soil in Thailand.</title>
        <authorList>
            <person name="Chaikitkaew S."/>
            <person name="Birkeland N.K."/>
        </authorList>
    </citation>
    <scope>NUCLEOTIDE SEQUENCE</scope>
    <source>
        <strain evidence="3">DSM 17425</strain>
    </source>
</reference>
<proteinExistence type="predicted"/>
<dbReference type="EMBL" id="JAEEGB010000035">
    <property type="protein sequence ID" value="MBI6874765.1"/>
    <property type="molecule type" value="Genomic_DNA"/>
</dbReference>
<dbReference type="Proteomes" id="UP000622687">
    <property type="component" value="Unassembled WGS sequence"/>
</dbReference>
<keyword evidence="2" id="KW-0812">Transmembrane</keyword>
<feature type="transmembrane region" description="Helical" evidence="2">
    <location>
        <begin position="67"/>
        <end position="84"/>
    </location>
</feature>
<protein>
    <submittedName>
        <fullName evidence="3">Uncharacterized protein</fullName>
    </submittedName>
</protein>
<evidence type="ECO:0000313" key="4">
    <source>
        <dbReference type="Proteomes" id="UP000622687"/>
    </source>
</evidence>
<sequence length="173" mass="20227">MAVTDRGKVWEITNSIFVVFTFFLGFANWIAFLYCSWLVKCKKWRYYALLYASPLILTIIIGKFTDFTFYGVIISGIISIVHIFKIREEVLVRYDRLIKYSYLAEADIDELINKTRIDSENTPTEKKSFYVENKNTTLTQESESIISNGDIPENKENNIKDDETKDKGRIIDF</sequence>
<gene>
    <name evidence="3" type="ORF">I6U51_19020</name>
</gene>
<organism evidence="3 4">
    <name type="scientific">Clostridium aciditolerans</name>
    <dbReference type="NCBI Taxonomy" id="339861"/>
    <lineage>
        <taxon>Bacteria</taxon>
        <taxon>Bacillati</taxon>
        <taxon>Bacillota</taxon>
        <taxon>Clostridia</taxon>
        <taxon>Eubacteriales</taxon>
        <taxon>Clostridiaceae</taxon>
        <taxon>Clostridium</taxon>
    </lineage>
</organism>
<feature type="transmembrane region" description="Helical" evidence="2">
    <location>
        <begin position="12"/>
        <end position="37"/>
    </location>
</feature>
<feature type="compositionally biased region" description="Basic and acidic residues" evidence="1">
    <location>
        <begin position="152"/>
        <end position="173"/>
    </location>
</feature>
<accession>A0A934I2D6</accession>
<keyword evidence="2" id="KW-0472">Membrane</keyword>
<feature type="region of interest" description="Disordered" evidence="1">
    <location>
        <begin position="147"/>
        <end position="173"/>
    </location>
</feature>
<name>A0A934I2D6_9CLOT</name>
<comment type="caution">
    <text evidence="3">The sequence shown here is derived from an EMBL/GenBank/DDBJ whole genome shotgun (WGS) entry which is preliminary data.</text>
</comment>
<dbReference type="AlphaFoldDB" id="A0A934I2D6"/>
<evidence type="ECO:0000256" key="2">
    <source>
        <dbReference type="SAM" id="Phobius"/>
    </source>
</evidence>
<evidence type="ECO:0000313" key="3">
    <source>
        <dbReference type="EMBL" id="MBI6874765.1"/>
    </source>
</evidence>
<keyword evidence="2" id="KW-1133">Transmembrane helix</keyword>
<evidence type="ECO:0000256" key="1">
    <source>
        <dbReference type="SAM" id="MobiDB-lite"/>
    </source>
</evidence>